<organism evidence="4 5">
    <name type="scientific">Plesiocystis pacifica SIR-1</name>
    <dbReference type="NCBI Taxonomy" id="391625"/>
    <lineage>
        <taxon>Bacteria</taxon>
        <taxon>Pseudomonadati</taxon>
        <taxon>Myxococcota</taxon>
        <taxon>Polyangia</taxon>
        <taxon>Nannocystales</taxon>
        <taxon>Nannocystaceae</taxon>
        <taxon>Plesiocystis</taxon>
    </lineage>
</organism>
<feature type="compositionally biased region" description="Acidic residues" evidence="1">
    <location>
        <begin position="333"/>
        <end position="347"/>
    </location>
</feature>
<evidence type="ECO:0000256" key="1">
    <source>
        <dbReference type="SAM" id="MobiDB-lite"/>
    </source>
</evidence>
<comment type="caution">
    <text evidence="4">The sequence shown here is derived from an EMBL/GenBank/DDBJ whole genome shotgun (WGS) entry which is preliminary data.</text>
</comment>
<feature type="domain" description="Sporulation stage II protein D amidase enhancer LytB N-terminal" evidence="3">
    <location>
        <begin position="68"/>
        <end position="144"/>
    </location>
</feature>
<dbReference type="InterPro" id="IPR013693">
    <property type="entry name" value="SpoIID/LytB_N"/>
</dbReference>
<evidence type="ECO:0000259" key="3">
    <source>
        <dbReference type="Pfam" id="PF08486"/>
    </source>
</evidence>
<dbReference type="RefSeq" id="WP_006971829.1">
    <property type="nucleotide sequence ID" value="NZ_ABCS01000024.1"/>
</dbReference>
<evidence type="ECO:0000313" key="4">
    <source>
        <dbReference type="EMBL" id="EDM78942.1"/>
    </source>
</evidence>
<feature type="region of interest" description="Disordered" evidence="1">
    <location>
        <begin position="324"/>
        <end position="357"/>
    </location>
</feature>
<keyword evidence="2" id="KW-0732">Signal</keyword>
<sequence>MVRAPHRSLPALALAACAAALSFAACSGEDGNGDAAAMLRGTYNNAQAVPAPLDEAHCEILVEGTGVVDMETDYLPHVVMCENGGANLEALKAQAIAARSVAYYYVEKHGSVCDSQGCQVYSCASEPSQAVYEAVAATSGIYLSHSDTLTYSFYVAGDNGTAPPECIGQGGGTEGFVTYNQGLSGFDVEQTTLGWVFEPGEVGYGQNRGCMSQWGARCLENHNGYDYDAILRFYYGADINVVQAQGACVEGGDEDSSTGGGETTTEDEGEPSPEDEGESSAEDSGDATTEDCPIGAEGCPCTMGGGCDPGLVCEDGICGPATDEGADGGDTGLGDEEDDGGDDELGDEGPGGGFGADAFELDEAGCACAAEPSPNQDRDRRALPWLALLLLGAPLRARSRARRAKAALGSARP</sequence>
<dbReference type="eggNOG" id="COG2385">
    <property type="taxonomic scope" value="Bacteria"/>
</dbReference>
<evidence type="ECO:0000313" key="5">
    <source>
        <dbReference type="Proteomes" id="UP000005801"/>
    </source>
</evidence>
<dbReference type="STRING" id="391625.PPSIR1_06858"/>
<dbReference type="OrthoDB" id="240606at2"/>
<feature type="chain" id="PRO_5002693652" evidence="2">
    <location>
        <begin position="25"/>
        <end position="413"/>
    </location>
</feature>
<feature type="signal peptide" evidence="2">
    <location>
        <begin position="1"/>
        <end position="24"/>
    </location>
</feature>
<feature type="compositionally biased region" description="Acidic residues" evidence="1">
    <location>
        <begin position="264"/>
        <end position="289"/>
    </location>
</feature>
<gene>
    <name evidence="4" type="ORF">PPSIR1_06858</name>
</gene>
<dbReference type="Pfam" id="PF08486">
    <property type="entry name" value="SpoIID"/>
    <property type="match status" value="1"/>
</dbReference>
<dbReference type="PROSITE" id="PS51257">
    <property type="entry name" value="PROKAR_LIPOPROTEIN"/>
    <property type="match status" value="1"/>
</dbReference>
<keyword evidence="5" id="KW-1185">Reference proteome</keyword>
<reference evidence="4 5" key="1">
    <citation type="submission" date="2007-06" db="EMBL/GenBank/DDBJ databases">
        <authorList>
            <person name="Shimkets L."/>
            <person name="Ferriera S."/>
            <person name="Johnson J."/>
            <person name="Kravitz S."/>
            <person name="Beeson K."/>
            <person name="Sutton G."/>
            <person name="Rogers Y.-H."/>
            <person name="Friedman R."/>
            <person name="Frazier M."/>
            <person name="Venter J.C."/>
        </authorList>
    </citation>
    <scope>NUCLEOTIDE SEQUENCE [LARGE SCALE GENOMIC DNA]</scope>
    <source>
        <strain evidence="4 5">SIR-1</strain>
    </source>
</reference>
<dbReference type="EMBL" id="ABCS01000024">
    <property type="protein sequence ID" value="EDM78942.1"/>
    <property type="molecule type" value="Genomic_DNA"/>
</dbReference>
<name>A6G530_9BACT</name>
<dbReference type="Proteomes" id="UP000005801">
    <property type="component" value="Unassembled WGS sequence"/>
</dbReference>
<protein>
    <submittedName>
        <fullName evidence="4">SpoIID/LytB domain protein</fullName>
    </submittedName>
</protein>
<dbReference type="AlphaFoldDB" id="A6G530"/>
<accession>A6G530</accession>
<evidence type="ECO:0000256" key="2">
    <source>
        <dbReference type="SAM" id="SignalP"/>
    </source>
</evidence>
<proteinExistence type="predicted"/>
<feature type="region of interest" description="Disordered" evidence="1">
    <location>
        <begin position="248"/>
        <end position="291"/>
    </location>
</feature>